<keyword evidence="1" id="KW-0472">Membrane</keyword>
<sequence length="62" mass="6202">MELNIITLIKSLLAGAGTGFAFTGGVSIAIPALTVSTTLALTMAGIGAAAFSGMYIKKKLVD</sequence>
<name>A0ABS0LVY9_9GAMM</name>
<gene>
    <name evidence="2" type="ORF">I5U16_00485</name>
</gene>
<feature type="transmembrane region" description="Helical" evidence="1">
    <location>
        <begin position="12"/>
        <end position="33"/>
    </location>
</feature>
<feature type="transmembrane region" description="Helical" evidence="1">
    <location>
        <begin position="39"/>
        <end position="56"/>
    </location>
</feature>
<reference evidence="2 3" key="1">
    <citation type="submission" date="2020-11" db="EMBL/GenBank/DDBJ databases">
        <title>Enhanced detection system for hospital associated transmission using whole genome sequencing surveillance.</title>
        <authorList>
            <person name="Harrison L.H."/>
            <person name="Van Tyne D."/>
            <person name="Marsh J.W."/>
            <person name="Griffith M.P."/>
            <person name="Snyder D.J."/>
            <person name="Cooper V.S."/>
            <person name="Mustapha M."/>
        </authorList>
    </citation>
    <scope>NUCLEOTIDE SEQUENCE [LARGE SCALE GENOMIC DNA]</scope>
    <source>
        <strain evidence="2 3">SER00227</strain>
    </source>
</reference>
<comment type="caution">
    <text evidence="2">The sequence shown here is derived from an EMBL/GenBank/DDBJ whole genome shotgun (WGS) entry which is preliminary data.</text>
</comment>
<dbReference type="Proteomes" id="UP000635335">
    <property type="component" value="Unassembled WGS sequence"/>
</dbReference>
<proteinExistence type="predicted"/>
<keyword evidence="3" id="KW-1185">Reference proteome</keyword>
<keyword evidence="1" id="KW-0812">Transmembrane</keyword>
<dbReference type="EMBL" id="JADUMB010000001">
    <property type="protein sequence ID" value="MBH1918633.1"/>
    <property type="molecule type" value="Genomic_DNA"/>
</dbReference>
<dbReference type="RefSeq" id="WP_033632345.1">
    <property type="nucleotide sequence ID" value="NZ_JADUMB010000001.1"/>
</dbReference>
<evidence type="ECO:0008006" key="4">
    <source>
        <dbReference type="Google" id="ProtNLM"/>
    </source>
</evidence>
<accession>A0ABS0LVY9</accession>
<protein>
    <recommendedName>
        <fullName evidence="4">Holin</fullName>
    </recommendedName>
</protein>
<keyword evidence="1" id="KW-1133">Transmembrane helix</keyword>
<organism evidence="2 3">
    <name type="scientific">Serratia surfactantfaciens</name>
    <dbReference type="NCBI Taxonomy" id="2741499"/>
    <lineage>
        <taxon>Bacteria</taxon>
        <taxon>Pseudomonadati</taxon>
        <taxon>Pseudomonadota</taxon>
        <taxon>Gammaproteobacteria</taxon>
        <taxon>Enterobacterales</taxon>
        <taxon>Yersiniaceae</taxon>
        <taxon>Serratia</taxon>
    </lineage>
</organism>
<evidence type="ECO:0000313" key="3">
    <source>
        <dbReference type="Proteomes" id="UP000635335"/>
    </source>
</evidence>
<evidence type="ECO:0000256" key="1">
    <source>
        <dbReference type="SAM" id="Phobius"/>
    </source>
</evidence>
<evidence type="ECO:0000313" key="2">
    <source>
        <dbReference type="EMBL" id="MBH1918633.1"/>
    </source>
</evidence>